<evidence type="ECO:0000256" key="6">
    <source>
        <dbReference type="ARBA" id="ARBA00022840"/>
    </source>
</evidence>
<dbReference type="InterPro" id="IPR012341">
    <property type="entry name" value="6hp_glycosidase-like_sf"/>
</dbReference>
<dbReference type="InterPro" id="IPR057929">
    <property type="entry name" value="RamC_N"/>
</dbReference>
<dbReference type="SUPFAM" id="SSF158745">
    <property type="entry name" value="LanC-like"/>
    <property type="match status" value="1"/>
</dbReference>
<organism evidence="8 9">
    <name type="scientific">Kutzneria albida DSM 43870</name>
    <dbReference type="NCBI Taxonomy" id="1449976"/>
    <lineage>
        <taxon>Bacteria</taxon>
        <taxon>Bacillati</taxon>
        <taxon>Actinomycetota</taxon>
        <taxon>Actinomycetes</taxon>
        <taxon>Pseudonocardiales</taxon>
        <taxon>Pseudonocardiaceae</taxon>
        <taxon>Kutzneria</taxon>
    </lineage>
</organism>
<dbReference type="EMBL" id="CP007155">
    <property type="protein sequence ID" value="AHH94653.1"/>
    <property type="molecule type" value="Genomic_DNA"/>
</dbReference>
<dbReference type="RefSeq" id="WP_025354881.1">
    <property type="nucleotide sequence ID" value="NZ_CP007155.1"/>
</dbReference>
<dbReference type="SUPFAM" id="SSF56112">
    <property type="entry name" value="Protein kinase-like (PK-like)"/>
    <property type="match status" value="1"/>
</dbReference>
<keyword evidence="6" id="KW-0067">ATP-binding</keyword>
<dbReference type="OrthoDB" id="1492512at2"/>
<dbReference type="CDD" id="cd04791">
    <property type="entry name" value="LanC_SerThrkinase"/>
    <property type="match status" value="1"/>
</dbReference>
<evidence type="ECO:0000313" key="9">
    <source>
        <dbReference type="Proteomes" id="UP000019225"/>
    </source>
</evidence>
<dbReference type="HOGENOM" id="CLU_014914_0_0_11"/>
<dbReference type="SMART" id="SM00220">
    <property type="entry name" value="S_TKc"/>
    <property type="match status" value="1"/>
</dbReference>
<evidence type="ECO:0000256" key="1">
    <source>
        <dbReference type="ARBA" id="ARBA00012513"/>
    </source>
</evidence>
<keyword evidence="9" id="KW-1185">Reference proteome</keyword>
<name>W5W0G7_9PSEU</name>
<keyword evidence="2 8" id="KW-0723">Serine/threonine-protein kinase</keyword>
<proteinExistence type="predicted"/>
<evidence type="ECO:0000256" key="5">
    <source>
        <dbReference type="ARBA" id="ARBA00022777"/>
    </source>
</evidence>
<feature type="domain" description="Protein kinase" evidence="7">
    <location>
        <begin position="225"/>
        <end position="574"/>
    </location>
</feature>
<dbReference type="GO" id="GO:0005524">
    <property type="term" value="F:ATP binding"/>
    <property type="evidence" value="ECO:0007669"/>
    <property type="project" value="UniProtKB-KW"/>
</dbReference>
<protein>
    <recommendedName>
        <fullName evidence="1">non-specific serine/threonine protein kinase</fullName>
        <ecNumber evidence="1">2.7.11.1</ecNumber>
    </recommendedName>
</protein>
<dbReference type="PATRIC" id="fig|1449976.3.peg.1283"/>
<dbReference type="InterPro" id="IPR000719">
    <property type="entry name" value="Prot_kinase_dom"/>
</dbReference>
<dbReference type="Gene3D" id="1.10.510.10">
    <property type="entry name" value="Transferase(Phosphotransferase) domain 1"/>
    <property type="match status" value="1"/>
</dbReference>
<evidence type="ECO:0000313" key="8">
    <source>
        <dbReference type="EMBL" id="AHH94653.1"/>
    </source>
</evidence>
<dbReference type="PANTHER" id="PTHR43289">
    <property type="entry name" value="MITOGEN-ACTIVATED PROTEIN KINASE KINASE KINASE 20-RELATED"/>
    <property type="match status" value="1"/>
</dbReference>
<evidence type="ECO:0000256" key="3">
    <source>
        <dbReference type="ARBA" id="ARBA00022679"/>
    </source>
</evidence>
<dbReference type="eggNOG" id="COG0515">
    <property type="taxonomic scope" value="Bacteria"/>
</dbReference>
<dbReference type="EC" id="2.7.11.1" evidence="1"/>
<dbReference type="InterPro" id="IPR058053">
    <property type="entry name" value="RamC_C"/>
</dbReference>
<dbReference type="AlphaFoldDB" id="W5W0G7"/>
<dbReference type="GO" id="GO:0004674">
    <property type="term" value="F:protein serine/threonine kinase activity"/>
    <property type="evidence" value="ECO:0007669"/>
    <property type="project" value="UniProtKB-KW"/>
</dbReference>
<dbReference type="Proteomes" id="UP000019225">
    <property type="component" value="Chromosome"/>
</dbReference>
<dbReference type="Pfam" id="PF00069">
    <property type="entry name" value="Pkinase"/>
    <property type="match status" value="1"/>
</dbReference>
<dbReference type="GO" id="GO:0031179">
    <property type="term" value="P:peptide modification"/>
    <property type="evidence" value="ECO:0007669"/>
    <property type="project" value="InterPro"/>
</dbReference>
<dbReference type="Pfam" id="PF05147">
    <property type="entry name" value="LANC_like"/>
    <property type="match status" value="1"/>
</dbReference>
<dbReference type="PROSITE" id="PS50011">
    <property type="entry name" value="PROTEIN_KINASE_DOM"/>
    <property type="match status" value="1"/>
</dbReference>
<evidence type="ECO:0000259" key="7">
    <source>
        <dbReference type="PROSITE" id="PS50011"/>
    </source>
</evidence>
<evidence type="ECO:0000256" key="2">
    <source>
        <dbReference type="ARBA" id="ARBA00022527"/>
    </source>
</evidence>
<dbReference type="InterPro" id="IPR053524">
    <property type="entry name" value="Aerial_hyphae_peptide-synth"/>
</dbReference>
<dbReference type="GO" id="GO:0005975">
    <property type="term" value="P:carbohydrate metabolic process"/>
    <property type="evidence" value="ECO:0007669"/>
    <property type="project" value="InterPro"/>
</dbReference>
<dbReference type="InterPro" id="IPR007822">
    <property type="entry name" value="LANC-like"/>
</dbReference>
<dbReference type="Pfam" id="PF25816">
    <property type="entry name" value="RamC_N"/>
    <property type="match status" value="1"/>
</dbReference>
<keyword evidence="3" id="KW-0808">Transferase</keyword>
<sequence>MDMRYEAYCLADPLFYDRTGRSDSERVAFRFGRKPVPAGWEKHEVGLWTALKPTGATGPGQGWKIHVSATLENCERVLELTAEYCIRRQIPFKFLQNRTVLVAQNSKYAKRSSSGKLLTIYPSGEAQLQVVIDELSELLSGEQGPYILSDLRCGTGPLYVRYGGFTQRLCPGPNGELVLAIENAEGTLVPDERRPVFSVPEWISVPDFLQPHIEARKGNGDTLPYQVKSPLHFSNGGGVYLARRLVDDQQVVLKEARPFAGLDAEGTDAVTRLHRERDALRTLAGIPGVPRLYEDFTVWEHHFLAMQHMPGGTLGAWQAANYPLVDPRPGEAEVAGYRGRALAILAQVERIIGAIHERGLVFGDLHPNNVLVDDEDRVSLIDFELAFDAELKRRPALGAPGFAAPAGRVGREVDLHALQALRLFLFLPLNRMLLLAPEKLDHYVSVAGARFGLPAGELDEVRTTLYRDNPRAAEHGANTLLDEEKPDWSAVRSSLVRAILASATPQREDRLFPGDIETFTSGGTTFAHGAAGVLHTLAAVGAGRFPEYEQWLIDAVRREAPRRPGFFNGAHGVVHVLEQFGHSELADELLAEYAPVLHTVHDHSLFGGLSGIALNLLDLADRRRDNDFRDQALLLGQRLADKLSLAAPPGPRGRAGLCAGWSGPALLFVRLFERTGEPEWLRLADSALLRDLDECVQRPNGTVQVRDGGLRTLPYLEVGSAGIALVLGELSDHLPEARSVESLPGLHTALLPEFVIFPGLLAGRAGVLATLHRARQRTPDAELDAAVSTHLRRLGWHSVSYQGELAFPGTELLRLSMDLATGTAGVLRVLAGIQDGHGAFLPFLRDQRQPVKREVPLLQG</sequence>
<keyword evidence="4" id="KW-0547">Nucleotide-binding</keyword>
<evidence type="ECO:0000256" key="4">
    <source>
        <dbReference type="ARBA" id="ARBA00022741"/>
    </source>
</evidence>
<dbReference type="SMART" id="SM01260">
    <property type="entry name" value="LANC_like"/>
    <property type="match status" value="1"/>
</dbReference>
<keyword evidence="5 8" id="KW-0418">Kinase</keyword>
<reference evidence="8 9" key="1">
    <citation type="journal article" date="2014" name="BMC Genomics">
        <title>Complete genome sequence of producer of the glycopeptide antibiotic Aculeximycin Kutzneria albida DSM 43870T, a representative of minor genus of Pseudonocardiaceae.</title>
        <authorList>
            <person name="Rebets Y."/>
            <person name="Tokovenko B."/>
            <person name="Lushchyk I."/>
            <person name="Ruckert C."/>
            <person name="Zaburannyi N."/>
            <person name="Bechthold A."/>
            <person name="Kalinowski J."/>
            <person name="Luzhetskyy A."/>
        </authorList>
    </citation>
    <scope>NUCLEOTIDE SEQUENCE [LARGE SCALE GENOMIC DNA]</scope>
    <source>
        <strain evidence="8">DSM 43870</strain>
    </source>
</reference>
<accession>W5W0G7</accession>
<dbReference type="Gene3D" id="1.50.10.10">
    <property type="match status" value="1"/>
</dbReference>
<dbReference type="InterPro" id="IPR011009">
    <property type="entry name" value="Kinase-like_dom_sf"/>
</dbReference>
<dbReference type="NCBIfam" id="NF038151">
    <property type="entry name" value="lanthi_synth_III"/>
    <property type="match status" value="1"/>
</dbReference>
<dbReference type="KEGG" id="kal:KALB_1280"/>
<dbReference type="STRING" id="1449976.KALB_1280"/>
<dbReference type="PANTHER" id="PTHR43289:SF6">
    <property type="entry name" value="SERINE_THREONINE-PROTEIN KINASE NEKL-3"/>
    <property type="match status" value="1"/>
</dbReference>
<gene>
    <name evidence="8" type="ORF">KALB_1280</name>
</gene>